<dbReference type="Gene3D" id="1.10.100.10">
    <property type="entry name" value="Insulin-like"/>
    <property type="match status" value="1"/>
</dbReference>
<dbReference type="PROSITE" id="PS00262">
    <property type="entry name" value="INSULIN"/>
    <property type="match status" value="1"/>
</dbReference>
<protein>
    <submittedName>
        <fullName evidence="5">Relaxin-like factor</fullName>
    </submittedName>
</protein>
<sequence>MRTTYGYALLTVTITVLALVPQLSADGRLRMCPPGGSSFTMAWSMACTMRKKRDTSEQRNVDTAKRALIAPSIRQLQTICCDVGCSVNDLLSYCGPLTGW</sequence>
<dbReference type="AlphaFoldDB" id="A0A7I4Z6Z0"/>
<dbReference type="Proteomes" id="UP000025227">
    <property type="component" value="Unplaced"/>
</dbReference>
<keyword evidence="2 3" id="KW-0732">Signal</keyword>
<evidence type="ECO:0000256" key="2">
    <source>
        <dbReference type="ARBA" id="ARBA00022729"/>
    </source>
</evidence>
<keyword evidence="4" id="KW-1185">Reference proteome</keyword>
<dbReference type="OMA" id="ATAYMMA"/>
<comment type="similarity">
    <text evidence="1">Belongs to the insulin family.</text>
</comment>
<organism evidence="4 5">
    <name type="scientific">Haemonchus contortus</name>
    <name type="common">Barber pole worm</name>
    <dbReference type="NCBI Taxonomy" id="6289"/>
    <lineage>
        <taxon>Eukaryota</taxon>
        <taxon>Metazoa</taxon>
        <taxon>Ecdysozoa</taxon>
        <taxon>Nematoda</taxon>
        <taxon>Chromadorea</taxon>
        <taxon>Rhabditida</taxon>
        <taxon>Rhabditina</taxon>
        <taxon>Rhabditomorpha</taxon>
        <taxon>Strongyloidea</taxon>
        <taxon>Trichostrongylidae</taxon>
        <taxon>Haemonchus</taxon>
    </lineage>
</organism>
<reference evidence="5" key="1">
    <citation type="submission" date="2020-12" db="UniProtKB">
        <authorList>
            <consortium name="WormBaseParasite"/>
        </authorList>
    </citation>
    <scope>IDENTIFICATION</scope>
    <source>
        <strain evidence="5">MHco3</strain>
    </source>
</reference>
<evidence type="ECO:0000313" key="5">
    <source>
        <dbReference type="WBParaSite" id="HCON_00193020-00001"/>
    </source>
</evidence>
<dbReference type="SUPFAM" id="SSF56994">
    <property type="entry name" value="Insulin-like"/>
    <property type="match status" value="1"/>
</dbReference>
<feature type="signal peptide" evidence="3">
    <location>
        <begin position="1"/>
        <end position="25"/>
    </location>
</feature>
<proteinExistence type="inferred from homology"/>
<evidence type="ECO:0000256" key="1">
    <source>
        <dbReference type="ARBA" id="ARBA00009034"/>
    </source>
</evidence>
<dbReference type="OrthoDB" id="5834437at2759"/>
<dbReference type="InterPro" id="IPR036438">
    <property type="entry name" value="Insulin-like_sf"/>
</dbReference>
<dbReference type="WBParaSite" id="HCON_00193020-00001">
    <property type="protein sequence ID" value="HCON_00193020-00001"/>
    <property type="gene ID" value="HCON_00193020"/>
</dbReference>
<accession>A0A7I4Z6Z0</accession>
<feature type="chain" id="PRO_5029873301" evidence="3">
    <location>
        <begin position="26"/>
        <end position="100"/>
    </location>
</feature>
<evidence type="ECO:0000256" key="3">
    <source>
        <dbReference type="SAM" id="SignalP"/>
    </source>
</evidence>
<evidence type="ECO:0000313" key="4">
    <source>
        <dbReference type="Proteomes" id="UP000025227"/>
    </source>
</evidence>
<dbReference type="InterPro" id="IPR022353">
    <property type="entry name" value="Insulin_CS"/>
</dbReference>
<name>A0A7I4Z6Z0_HAECO</name>